<accession>A0A0F9RU93</accession>
<sequence>MLCAVVCPNDAFHEEIIPEDQIDLNEFPSIGKFFKIDMNKCIEDSKKKICQLCLTV</sequence>
<dbReference type="EMBL" id="LAZR01003209">
    <property type="protein sequence ID" value="KKN20783.1"/>
    <property type="molecule type" value="Genomic_DNA"/>
</dbReference>
<proteinExistence type="predicted"/>
<reference evidence="1" key="1">
    <citation type="journal article" date="2015" name="Nature">
        <title>Complex archaea that bridge the gap between prokaryotes and eukaryotes.</title>
        <authorList>
            <person name="Spang A."/>
            <person name="Saw J.H."/>
            <person name="Jorgensen S.L."/>
            <person name="Zaremba-Niedzwiedzka K."/>
            <person name="Martijn J."/>
            <person name="Lind A.E."/>
            <person name="van Eijk R."/>
            <person name="Schleper C."/>
            <person name="Guy L."/>
            <person name="Ettema T.J."/>
        </authorList>
    </citation>
    <scope>NUCLEOTIDE SEQUENCE</scope>
</reference>
<dbReference type="AlphaFoldDB" id="A0A0F9RU93"/>
<protein>
    <submittedName>
        <fullName evidence="1">Uncharacterized protein</fullName>
    </submittedName>
</protein>
<name>A0A0F9RU93_9ZZZZ</name>
<organism evidence="1">
    <name type="scientific">marine sediment metagenome</name>
    <dbReference type="NCBI Taxonomy" id="412755"/>
    <lineage>
        <taxon>unclassified sequences</taxon>
        <taxon>metagenomes</taxon>
        <taxon>ecological metagenomes</taxon>
    </lineage>
</organism>
<comment type="caution">
    <text evidence="1">The sequence shown here is derived from an EMBL/GenBank/DDBJ whole genome shotgun (WGS) entry which is preliminary data.</text>
</comment>
<gene>
    <name evidence="1" type="ORF">LCGC14_0932140</name>
</gene>
<evidence type="ECO:0000313" key="1">
    <source>
        <dbReference type="EMBL" id="KKN20783.1"/>
    </source>
</evidence>